<sequence length="90" mass="10537">MKPSFSFYADAGHGWLRVPKHLLVELGIAEKITSFSYQRGDYAYLEEDVDLSIFLAAMRQRGIEPEFREYHSEYSRIRGYESFCYESALP</sequence>
<dbReference type="EMBL" id="FNOY01000057">
    <property type="protein sequence ID" value="SDY72286.1"/>
    <property type="molecule type" value="Genomic_DNA"/>
</dbReference>
<dbReference type="Proteomes" id="UP000198640">
    <property type="component" value="Unassembled WGS sequence"/>
</dbReference>
<reference evidence="1 2" key="1">
    <citation type="submission" date="2016-10" db="EMBL/GenBank/DDBJ databases">
        <authorList>
            <person name="de Groot N.N."/>
        </authorList>
    </citation>
    <scope>NUCLEOTIDE SEQUENCE [LARGE SCALE GENOMIC DNA]</scope>
    <source>
        <strain evidence="1 2">Nm1</strain>
    </source>
</reference>
<dbReference type="AlphaFoldDB" id="A0A1H3M6U5"/>
<evidence type="ECO:0000313" key="1">
    <source>
        <dbReference type="EMBL" id="SDY72286.1"/>
    </source>
</evidence>
<dbReference type="OrthoDB" id="8563703at2"/>
<evidence type="ECO:0000313" key="2">
    <source>
        <dbReference type="Proteomes" id="UP000198640"/>
    </source>
</evidence>
<dbReference type="STRING" id="44576.SAMN05421881_10573"/>
<protein>
    <submittedName>
        <fullName evidence="1">Uncharacterized protein</fullName>
    </submittedName>
</protein>
<name>A0A1H3M6U5_9PROT</name>
<dbReference type="RefSeq" id="WP_090415240.1">
    <property type="nucleotide sequence ID" value="NZ_FNOY01000057.1"/>
</dbReference>
<accession>A0A1H3M6U5</accession>
<proteinExistence type="predicted"/>
<organism evidence="1 2">
    <name type="scientific">Nitrosomonas halophila</name>
    <dbReference type="NCBI Taxonomy" id="44576"/>
    <lineage>
        <taxon>Bacteria</taxon>
        <taxon>Pseudomonadati</taxon>
        <taxon>Pseudomonadota</taxon>
        <taxon>Betaproteobacteria</taxon>
        <taxon>Nitrosomonadales</taxon>
        <taxon>Nitrosomonadaceae</taxon>
        <taxon>Nitrosomonas</taxon>
    </lineage>
</organism>
<gene>
    <name evidence="1" type="ORF">SAMN05421881_10573</name>
</gene>
<keyword evidence="2" id="KW-1185">Reference proteome</keyword>